<accession>A0AC61R9Q3</accession>
<dbReference type="Proteomes" id="UP000308836">
    <property type="component" value="Unassembled WGS sequence"/>
</dbReference>
<proteinExistence type="predicted"/>
<evidence type="ECO:0000313" key="1">
    <source>
        <dbReference type="EMBL" id="TGY66756.1"/>
    </source>
</evidence>
<evidence type="ECO:0000313" key="2">
    <source>
        <dbReference type="Proteomes" id="UP000308836"/>
    </source>
</evidence>
<keyword evidence="2" id="KW-1185">Reference proteome</keyword>
<comment type="caution">
    <text evidence="1">The sequence shown here is derived from an EMBL/GenBank/DDBJ whole genome shotgun (WGS) entry which is preliminary data.</text>
</comment>
<protein>
    <submittedName>
        <fullName evidence="1">MFS transporter</fullName>
    </submittedName>
</protein>
<dbReference type="EMBL" id="SRYG01000004">
    <property type="protein sequence ID" value="TGY66756.1"/>
    <property type="molecule type" value="Genomic_DNA"/>
</dbReference>
<gene>
    <name evidence="1" type="ORF">E5336_02930</name>
</gene>
<sequence length="409" mass="43284">MPLKREMVGMDNTMQRKYNALHATYWMGTLCALGFVAVLLQHKGLTNTEIGVVTGGSSLTTIVLSPVVSGVCAKVKRFSLQQQLIGFFAVESLLFSAIVFLPLPKALLMGLYIAMYALNISTVPLVSTIAMNYIADGKPVNFGLSRGIGSISYALCAIVAGQLVGWFSPAALGFLFLGANILCVVVLWRMPATYSKTEAKADCAASVSLFGLAGRYRLFFGLLLGFGLAFAASACVGTYLINIVTSLGGDASMLGVATFFMAASELPVMAVAPRLMHRFGAKSLLAAAALFYIARNGLVCVAPSLPVLFVGLAFQGLSYGLFTPIMTYYVAENLAKEHQIMGQTMIGVMTSGFGSAIGNTAGGMLQDAYGMETMLRFVLALTLAGALMVVSLRQAGKKQNVPQLAKESN</sequence>
<organism evidence="1 2">
    <name type="scientific">Dubosiella muris</name>
    <dbReference type="NCBI Taxonomy" id="3038133"/>
    <lineage>
        <taxon>Bacteria</taxon>
        <taxon>Bacillati</taxon>
        <taxon>Bacillota</taxon>
        <taxon>Erysipelotrichia</taxon>
        <taxon>Erysipelotrichales</taxon>
        <taxon>Erysipelotrichaceae</taxon>
        <taxon>Dubosiella</taxon>
    </lineage>
</organism>
<reference evidence="1" key="1">
    <citation type="submission" date="2019-04" db="EMBL/GenBank/DDBJ databases">
        <title>Microbes associate with the intestines of laboratory mice.</title>
        <authorList>
            <person name="Navarre W."/>
            <person name="Wong E."/>
            <person name="Huang K."/>
            <person name="Tropini C."/>
            <person name="Ng K."/>
            <person name="Yu B."/>
        </authorList>
    </citation>
    <scope>NUCLEOTIDE SEQUENCE</scope>
    <source>
        <strain evidence="1">NM09_H32</strain>
    </source>
</reference>
<name>A0AC61R9Q3_9FIRM</name>